<gene>
    <name evidence="2" type="ORF">PENTCL1PPCAC_14530</name>
</gene>
<keyword evidence="3" id="KW-1185">Reference proteome</keyword>
<evidence type="ECO:0000313" key="3">
    <source>
        <dbReference type="Proteomes" id="UP001432027"/>
    </source>
</evidence>
<comment type="caution">
    <text evidence="2">The sequence shown here is derived from an EMBL/GenBank/DDBJ whole genome shotgun (WGS) entry which is preliminary data.</text>
</comment>
<feature type="transmembrane region" description="Helical" evidence="1">
    <location>
        <begin position="76"/>
        <end position="102"/>
    </location>
</feature>
<keyword evidence="1" id="KW-1133">Transmembrane helix</keyword>
<dbReference type="EMBL" id="BTSX01000004">
    <property type="protein sequence ID" value="GMS92355.1"/>
    <property type="molecule type" value="Genomic_DNA"/>
</dbReference>
<reference evidence="2" key="1">
    <citation type="submission" date="2023-10" db="EMBL/GenBank/DDBJ databases">
        <title>Genome assembly of Pristionchus species.</title>
        <authorList>
            <person name="Yoshida K."/>
            <person name="Sommer R.J."/>
        </authorList>
    </citation>
    <scope>NUCLEOTIDE SEQUENCE</scope>
    <source>
        <strain evidence="2">RS0144</strain>
    </source>
</reference>
<evidence type="ECO:0000256" key="1">
    <source>
        <dbReference type="SAM" id="Phobius"/>
    </source>
</evidence>
<sequence length="229" mass="26559">LQMLLPIFNTLTIHPAMLFLLWEMSGMGKDIRMAYFLKKLMLFFFDWCFNFTLRLYGNMPYATFYCGGPICKMTEFRMQIGVLALHAIVYSFNIIGFVMFGWESEDALEIGRVGHAFCGNYKVNVEECELKWMSDRGGRLFVYGAFGDPQYFKTGMFSSHGRSLCVNGFISELKMLGVTLLLIGPIPIILTIDSVRWLNTYRKVSMSNRTHQMTTQLLSVFLWQVRRFL</sequence>
<accession>A0AAV5TG07</accession>
<dbReference type="Proteomes" id="UP001432027">
    <property type="component" value="Unassembled WGS sequence"/>
</dbReference>
<name>A0AAV5TG07_9BILA</name>
<feature type="non-terminal residue" evidence="2">
    <location>
        <position position="1"/>
    </location>
</feature>
<feature type="transmembrane region" description="Helical" evidence="1">
    <location>
        <begin position="6"/>
        <end position="24"/>
    </location>
</feature>
<dbReference type="PANTHER" id="PTHR45830:SF15">
    <property type="entry name" value="SERPENTINE RECEPTOR, CLASS I"/>
    <property type="match status" value="1"/>
</dbReference>
<feature type="non-terminal residue" evidence="2">
    <location>
        <position position="229"/>
    </location>
</feature>
<keyword evidence="1" id="KW-0812">Transmembrane</keyword>
<evidence type="ECO:0000313" key="2">
    <source>
        <dbReference type="EMBL" id="GMS92355.1"/>
    </source>
</evidence>
<evidence type="ECO:0008006" key="4">
    <source>
        <dbReference type="Google" id="ProtNLM"/>
    </source>
</evidence>
<proteinExistence type="predicted"/>
<dbReference type="PANTHER" id="PTHR45830">
    <property type="entry name" value="SERPENTINE RECEPTOR, CLASS I"/>
    <property type="match status" value="1"/>
</dbReference>
<keyword evidence="1" id="KW-0472">Membrane</keyword>
<organism evidence="2 3">
    <name type="scientific">Pristionchus entomophagus</name>
    <dbReference type="NCBI Taxonomy" id="358040"/>
    <lineage>
        <taxon>Eukaryota</taxon>
        <taxon>Metazoa</taxon>
        <taxon>Ecdysozoa</taxon>
        <taxon>Nematoda</taxon>
        <taxon>Chromadorea</taxon>
        <taxon>Rhabditida</taxon>
        <taxon>Rhabditina</taxon>
        <taxon>Diplogasteromorpha</taxon>
        <taxon>Diplogasteroidea</taxon>
        <taxon>Neodiplogasteridae</taxon>
        <taxon>Pristionchus</taxon>
    </lineage>
</organism>
<dbReference type="AlphaFoldDB" id="A0AAV5TG07"/>
<protein>
    <recommendedName>
        <fullName evidence="4">G protein-coupled receptor</fullName>
    </recommendedName>
</protein>